<dbReference type="AlphaFoldDB" id="A0A5B7IKS4"/>
<keyword evidence="2" id="KW-1185">Reference proteome</keyword>
<reference evidence="1 2" key="1">
    <citation type="submission" date="2019-05" db="EMBL/GenBank/DDBJ databases">
        <title>Another draft genome of Portunus trituberculatus and its Hox gene families provides insights of decapod evolution.</title>
        <authorList>
            <person name="Jeong J.-H."/>
            <person name="Song I."/>
            <person name="Kim S."/>
            <person name="Choi T."/>
            <person name="Kim D."/>
            <person name="Ryu S."/>
            <person name="Kim W."/>
        </authorList>
    </citation>
    <scope>NUCLEOTIDE SEQUENCE [LARGE SCALE GENOMIC DNA]</scope>
    <source>
        <tissue evidence="1">Muscle</tissue>
    </source>
</reference>
<gene>
    <name evidence="1" type="ORF">E2C01_077201</name>
</gene>
<accession>A0A5B7IKS4</accession>
<protein>
    <submittedName>
        <fullName evidence="1">Uncharacterized protein</fullName>
    </submittedName>
</protein>
<dbReference type="EMBL" id="VSRR010060017">
    <property type="protein sequence ID" value="MPC82529.1"/>
    <property type="molecule type" value="Genomic_DNA"/>
</dbReference>
<proteinExistence type="predicted"/>
<organism evidence="1 2">
    <name type="scientific">Portunus trituberculatus</name>
    <name type="common">Swimming crab</name>
    <name type="synonym">Neptunus trituberculatus</name>
    <dbReference type="NCBI Taxonomy" id="210409"/>
    <lineage>
        <taxon>Eukaryota</taxon>
        <taxon>Metazoa</taxon>
        <taxon>Ecdysozoa</taxon>
        <taxon>Arthropoda</taxon>
        <taxon>Crustacea</taxon>
        <taxon>Multicrustacea</taxon>
        <taxon>Malacostraca</taxon>
        <taxon>Eumalacostraca</taxon>
        <taxon>Eucarida</taxon>
        <taxon>Decapoda</taxon>
        <taxon>Pleocyemata</taxon>
        <taxon>Brachyura</taxon>
        <taxon>Eubrachyura</taxon>
        <taxon>Portunoidea</taxon>
        <taxon>Portunidae</taxon>
        <taxon>Portuninae</taxon>
        <taxon>Portunus</taxon>
    </lineage>
</organism>
<evidence type="ECO:0000313" key="1">
    <source>
        <dbReference type="EMBL" id="MPC82529.1"/>
    </source>
</evidence>
<comment type="caution">
    <text evidence="1">The sequence shown here is derived from an EMBL/GenBank/DDBJ whole genome shotgun (WGS) entry which is preliminary data.</text>
</comment>
<evidence type="ECO:0000313" key="2">
    <source>
        <dbReference type="Proteomes" id="UP000324222"/>
    </source>
</evidence>
<name>A0A5B7IKS4_PORTR</name>
<dbReference type="Proteomes" id="UP000324222">
    <property type="component" value="Unassembled WGS sequence"/>
</dbReference>
<sequence length="48" mass="4885">MTVPHNAATAPRNSSGFCKAVAINLVKSRGTDIGECLAGMPAASQLNL</sequence>